<dbReference type="PANTHER" id="PTHR10553:SF5">
    <property type="entry name" value="U6 SNRNA-ASSOCIATED SM-LIKE PROTEIN LSM7"/>
    <property type="match status" value="1"/>
</dbReference>
<dbReference type="GO" id="GO:0071004">
    <property type="term" value="C:U2-type prespliceosome"/>
    <property type="evidence" value="ECO:0007669"/>
    <property type="project" value="TreeGrafter"/>
</dbReference>
<dbReference type="Pfam" id="PF01423">
    <property type="entry name" value="LSM"/>
    <property type="match status" value="1"/>
</dbReference>
<evidence type="ECO:0000256" key="6">
    <source>
        <dbReference type="ARBA" id="ARBA00023187"/>
    </source>
</evidence>
<keyword evidence="11" id="KW-1185">Reference proteome</keyword>
<dbReference type="GO" id="GO:0071013">
    <property type="term" value="C:catalytic step 2 spliceosome"/>
    <property type="evidence" value="ECO:0007669"/>
    <property type="project" value="TreeGrafter"/>
</dbReference>
<dbReference type="AlphaFoldDB" id="A0A1D2VMC6"/>
<dbReference type="InterPro" id="IPR001163">
    <property type="entry name" value="Sm_dom_euk/arc"/>
</dbReference>
<dbReference type="InParanoid" id="A0A1D2VMC6"/>
<dbReference type="SUPFAM" id="SSF50182">
    <property type="entry name" value="Sm-like ribonucleoproteins"/>
    <property type="match status" value="1"/>
</dbReference>
<dbReference type="Gene3D" id="2.30.30.100">
    <property type="match status" value="1"/>
</dbReference>
<evidence type="ECO:0000259" key="9">
    <source>
        <dbReference type="PROSITE" id="PS52002"/>
    </source>
</evidence>
<sequence length="99" mass="11148">KNDGPKRDAILDLSKFKNEKLRVKFIGGREIIGVLKGYDQLMNLVLDNVEESLRDPDDDTVLTEKKRQLNGLVVVRSPLLLTVSPVEGSEVIENPFTKE</sequence>
<evidence type="ECO:0000256" key="8">
    <source>
        <dbReference type="ARBA" id="ARBA00023274"/>
    </source>
</evidence>
<dbReference type="PROSITE" id="PS52002">
    <property type="entry name" value="SM"/>
    <property type="match status" value="1"/>
</dbReference>
<gene>
    <name evidence="10" type="ORF">ASCRUDRAFT_31161</name>
</gene>
<comment type="subcellular location">
    <subcellularLocation>
        <location evidence="1">Nucleus</location>
    </subcellularLocation>
</comment>
<dbReference type="STRING" id="1344418.A0A1D2VMC6"/>
<dbReference type="Proteomes" id="UP000095038">
    <property type="component" value="Unassembled WGS sequence"/>
</dbReference>
<dbReference type="InterPro" id="IPR047575">
    <property type="entry name" value="Sm"/>
</dbReference>
<dbReference type="RefSeq" id="XP_020049073.1">
    <property type="nucleotide sequence ID" value="XM_020190250.1"/>
</dbReference>
<keyword evidence="5" id="KW-0694">RNA-binding</keyword>
<dbReference type="GO" id="GO:0000290">
    <property type="term" value="P:deadenylation-dependent decapping of nuclear-transcribed mRNA"/>
    <property type="evidence" value="ECO:0007669"/>
    <property type="project" value="EnsemblFungi"/>
</dbReference>
<dbReference type="GO" id="GO:0005730">
    <property type="term" value="C:nucleolus"/>
    <property type="evidence" value="ECO:0007669"/>
    <property type="project" value="EnsemblFungi"/>
</dbReference>
<dbReference type="InterPro" id="IPR010920">
    <property type="entry name" value="LSM_dom_sf"/>
</dbReference>
<dbReference type="FunCoup" id="A0A1D2VMC6">
    <property type="interactions" value="797"/>
</dbReference>
<accession>A0A1D2VMC6</accession>
<evidence type="ECO:0000256" key="7">
    <source>
        <dbReference type="ARBA" id="ARBA00023242"/>
    </source>
</evidence>
<dbReference type="CDD" id="cd01729">
    <property type="entry name" value="LSm7"/>
    <property type="match status" value="1"/>
</dbReference>
<reference evidence="11" key="1">
    <citation type="submission" date="2016-05" db="EMBL/GenBank/DDBJ databases">
        <title>Comparative genomics of biotechnologically important yeasts.</title>
        <authorList>
            <consortium name="DOE Joint Genome Institute"/>
            <person name="Riley R."/>
            <person name="Haridas S."/>
            <person name="Wolfe K.H."/>
            <person name="Lopes M.R."/>
            <person name="Hittinger C.T."/>
            <person name="Goker M."/>
            <person name="Salamov A."/>
            <person name="Wisecaver J."/>
            <person name="Long T.M."/>
            <person name="Aerts A.L."/>
            <person name="Barry K."/>
            <person name="Choi C."/>
            <person name="Clum A."/>
            <person name="Coughlan A.Y."/>
            <person name="Deshpande S."/>
            <person name="Douglass A.P."/>
            <person name="Hanson S.J."/>
            <person name="Klenk H.-P."/>
            <person name="Labutti K."/>
            <person name="Lapidus A."/>
            <person name="Lindquist E."/>
            <person name="Lipzen A."/>
            <person name="Meier-Kolthoff J.P."/>
            <person name="Ohm R.A."/>
            <person name="Otillar R.P."/>
            <person name="Pangilinan J."/>
            <person name="Peng Y."/>
            <person name="Rokas A."/>
            <person name="Rosa C.A."/>
            <person name="Scheuner C."/>
            <person name="Sibirny A.A."/>
            <person name="Slot J.C."/>
            <person name="Stielow J.B."/>
            <person name="Sun H."/>
            <person name="Kurtzman C.P."/>
            <person name="Blackwell M."/>
            <person name="Grigoriev I.V."/>
            <person name="Jeffries T.W."/>
        </authorList>
    </citation>
    <scope>NUCLEOTIDE SEQUENCE [LARGE SCALE GENOMIC DNA]</scope>
    <source>
        <strain evidence="11">DSM 1968</strain>
    </source>
</reference>
<evidence type="ECO:0000256" key="2">
    <source>
        <dbReference type="ARBA" id="ARBA00006850"/>
    </source>
</evidence>
<dbReference type="OrthoDB" id="274944at2759"/>
<evidence type="ECO:0000256" key="4">
    <source>
        <dbReference type="ARBA" id="ARBA00022728"/>
    </source>
</evidence>
<dbReference type="GO" id="GO:0000932">
    <property type="term" value="C:P-body"/>
    <property type="evidence" value="ECO:0007669"/>
    <property type="project" value="EnsemblFungi"/>
</dbReference>
<dbReference type="GO" id="GO:0005682">
    <property type="term" value="C:U5 snRNP"/>
    <property type="evidence" value="ECO:0007669"/>
    <property type="project" value="EnsemblFungi"/>
</dbReference>
<protein>
    <submittedName>
        <fullName evidence="10">U6 snRNA-associated Sm-like protein LSm7</fullName>
    </submittedName>
</protein>
<dbReference type="GO" id="GO:0008266">
    <property type="term" value="F:poly(U) RNA binding"/>
    <property type="evidence" value="ECO:0007669"/>
    <property type="project" value="EnsemblFungi"/>
</dbReference>
<proteinExistence type="inferred from homology"/>
<dbReference type="PIRSF" id="PIRSF037188">
    <property type="entry name" value="U6_snRNA_Lsm7"/>
    <property type="match status" value="1"/>
</dbReference>
<dbReference type="GO" id="GO:0005688">
    <property type="term" value="C:U6 snRNP"/>
    <property type="evidence" value="ECO:0007669"/>
    <property type="project" value="EnsemblFungi"/>
</dbReference>
<dbReference type="GO" id="GO:0030490">
    <property type="term" value="P:maturation of SSU-rRNA"/>
    <property type="evidence" value="ECO:0007669"/>
    <property type="project" value="EnsemblFungi"/>
</dbReference>
<dbReference type="PANTHER" id="PTHR10553">
    <property type="entry name" value="SMALL NUCLEAR RIBONUCLEOPROTEIN"/>
    <property type="match status" value="1"/>
</dbReference>
<dbReference type="InterPro" id="IPR017132">
    <property type="entry name" value="Lsm7"/>
</dbReference>
<dbReference type="InterPro" id="IPR044641">
    <property type="entry name" value="Lsm7/SmG-like"/>
</dbReference>
<evidence type="ECO:0000313" key="10">
    <source>
        <dbReference type="EMBL" id="ODV62766.1"/>
    </source>
</evidence>
<keyword evidence="4" id="KW-0747">Spliceosome</keyword>
<feature type="domain" description="Sm" evidence="9">
    <location>
        <begin position="8"/>
        <end position="89"/>
    </location>
</feature>
<name>A0A1D2VMC6_9ASCO</name>
<dbReference type="GO" id="GO:1990726">
    <property type="term" value="C:Lsm1-7-Pat1 complex"/>
    <property type="evidence" value="ECO:0007669"/>
    <property type="project" value="EnsemblFungi"/>
</dbReference>
<dbReference type="GO" id="GO:0008033">
    <property type="term" value="P:tRNA processing"/>
    <property type="evidence" value="ECO:0007669"/>
    <property type="project" value="EnsemblFungi"/>
</dbReference>
<keyword evidence="8" id="KW-0687">Ribonucleoprotein</keyword>
<comment type="similarity">
    <text evidence="2">Belongs to the snRNP Sm proteins family.</text>
</comment>
<evidence type="ECO:0000256" key="1">
    <source>
        <dbReference type="ARBA" id="ARBA00004123"/>
    </source>
</evidence>
<evidence type="ECO:0000313" key="11">
    <source>
        <dbReference type="Proteomes" id="UP000095038"/>
    </source>
</evidence>
<organism evidence="10 11">
    <name type="scientific">Ascoidea rubescens DSM 1968</name>
    <dbReference type="NCBI Taxonomy" id="1344418"/>
    <lineage>
        <taxon>Eukaryota</taxon>
        <taxon>Fungi</taxon>
        <taxon>Dikarya</taxon>
        <taxon>Ascomycota</taxon>
        <taxon>Saccharomycotina</taxon>
        <taxon>Saccharomycetes</taxon>
        <taxon>Ascoideaceae</taxon>
        <taxon>Ascoidea</taxon>
    </lineage>
</organism>
<evidence type="ECO:0000256" key="5">
    <source>
        <dbReference type="ARBA" id="ARBA00022884"/>
    </source>
</evidence>
<keyword evidence="6" id="KW-0508">mRNA splicing</keyword>
<dbReference type="GeneID" id="30963886"/>
<keyword evidence="7" id="KW-0539">Nucleus</keyword>
<dbReference type="SMART" id="SM00651">
    <property type="entry name" value="Sm"/>
    <property type="match status" value="1"/>
</dbReference>
<dbReference type="EMBL" id="KV454476">
    <property type="protein sequence ID" value="ODV62766.1"/>
    <property type="molecule type" value="Genomic_DNA"/>
</dbReference>
<dbReference type="GO" id="GO:0046540">
    <property type="term" value="C:U4/U6 x U5 tri-snRNP complex"/>
    <property type="evidence" value="ECO:0007669"/>
    <property type="project" value="EnsemblFungi"/>
</dbReference>
<dbReference type="GO" id="GO:0005732">
    <property type="term" value="C:sno(s)RNA-containing ribonucleoprotein complex"/>
    <property type="evidence" value="ECO:0007669"/>
    <property type="project" value="EnsemblFungi"/>
</dbReference>
<dbReference type="GO" id="GO:0000398">
    <property type="term" value="P:mRNA splicing, via spliceosome"/>
    <property type="evidence" value="ECO:0007669"/>
    <property type="project" value="EnsemblFungi"/>
</dbReference>
<evidence type="ECO:0000256" key="3">
    <source>
        <dbReference type="ARBA" id="ARBA00022664"/>
    </source>
</evidence>
<dbReference type="GO" id="GO:0030620">
    <property type="term" value="F:U2 snRNA binding"/>
    <property type="evidence" value="ECO:0007669"/>
    <property type="project" value="EnsemblFungi"/>
</dbReference>
<feature type="non-terminal residue" evidence="10">
    <location>
        <position position="1"/>
    </location>
</feature>
<keyword evidence="3" id="KW-0507">mRNA processing</keyword>